<dbReference type="Proteomes" id="UP000694044">
    <property type="component" value="Unassembled WGS sequence"/>
</dbReference>
<protein>
    <recommendedName>
        <fullName evidence="4">Transmembrane protein</fullName>
    </recommendedName>
</protein>
<sequence>MGTTVTPLGPTEAGPSHSVQRIRAQWGQRLARFKQASLAVQVSHRGRYSIERLLALEEYTRSTSLARVVLVCVGTPLPIVILVISQEALPLGNPADGWRANWGFWVRAAILGGMVSYGISTKLKHLVEGIEVSLSQLALQQASVAISYMAASILVASLSVFPIPFMAIVMTPTFMVLLASSWRIIYGRATFRQILKNRDQLQRFVKVTSVQLLMAVMYPGYQVLFNAISGSVYELPAFLMLPVIKMVLKNLVSFCFADLHDMIPENIIFTVHFFNAVYLATCMQSASSTFAVATIMIIDFLETGFALNGIYRSSTRIMIQLHRTIGSASASDNLLTAAWSLCHHHDKFTKEERSQVQVRSCLRSKLSATGRGLLDHLDKSALKLGPSFARPSNSQSMPAIERVESATMDLSRFRVLFSEQWSTMVQPISPIKAVHVKLARGEKTRNKISAVAAIPSVQHIASLRKTLATLFTIECIVLSEYVEFIIPLLYGNYVLMMVHLPSARYHTELTGLTPENVDPTVQTVFVYGLLELGSFILLLVVMRRSCGIQALYHLAFVLENQMLSIQCQIMCWMLITLGFRVVHFGTFTADAAVEGLTSRSSFRG</sequence>
<dbReference type="AlphaFoldDB" id="A0A8T1W4J2"/>
<feature type="transmembrane region" description="Helical" evidence="1">
    <location>
        <begin position="292"/>
        <end position="311"/>
    </location>
</feature>
<gene>
    <name evidence="2" type="ORF">PHYPSEUDO_012889</name>
</gene>
<dbReference type="OrthoDB" id="102936at2759"/>
<feature type="transmembrane region" description="Helical" evidence="1">
    <location>
        <begin position="524"/>
        <end position="542"/>
    </location>
</feature>
<evidence type="ECO:0000313" key="3">
    <source>
        <dbReference type="Proteomes" id="UP000694044"/>
    </source>
</evidence>
<proteinExistence type="predicted"/>
<feature type="transmembrane region" description="Helical" evidence="1">
    <location>
        <begin position="65"/>
        <end position="84"/>
    </location>
</feature>
<keyword evidence="3" id="KW-1185">Reference proteome</keyword>
<comment type="caution">
    <text evidence="2">The sequence shown here is derived from an EMBL/GenBank/DDBJ whole genome shotgun (WGS) entry which is preliminary data.</text>
</comment>
<feature type="transmembrane region" description="Helical" evidence="1">
    <location>
        <begin position="167"/>
        <end position="186"/>
    </location>
</feature>
<keyword evidence="1" id="KW-1133">Transmembrane helix</keyword>
<evidence type="ECO:0008006" key="4">
    <source>
        <dbReference type="Google" id="ProtNLM"/>
    </source>
</evidence>
<name>A0A8T1W4J2_9STRA</name>
<evidence type="ECO:0000256" key="1">
    <source>
        <dbReference type="SAM" id="Phobius"/>
    </source>
</evidence>
<feature type="transmembrane region" description="Helical" evidence="1">
    <location>
        <begin position="563"/>
        <end position="582"/>
    </location>
</feature>
<evidence type="ECO:0000313" key="2">
    <source>
        <dbReference type="EMBL" id="KAG7388231.1"/>
    </source>
</evidence>
<feature type="transmembrane region" description="Helical" evidence="1">
    <location>
        <begin position="142"/>
        <end position="161"/>
    </location>
</feature>
<keyword evidence="1" id="KW-0472">Membrane</keyword>
<dbReference type="EMBL" id="JAGDFM010000064">
    <property type="protein sequence ID" value="KAG7388231.1"/>
    <property type="molecule type" value="Genomic_DNA"/>
</dbReference>
<accession>A0A8T1W4J2</accession>
<reference evidence="2" key="1">
    <citation type="submission" date="2021-02" db="EMBL/GenBank/DDBJ databases">
        <authorList>
            <person name="Palmer J.M."/>
        </authorList>
    </citation>
    <scope>NUCLEOTIDE SEQUENCE</scope>
    <source>
        <strain evidence="2">SCRP734</strain>
    </source>
</reference>
<feature type="transmembrane region" description="Helical" evidence="1">
    <location>
        <begin position="207"/>
        <end position="225"/>
    </location>
</feature>
<feature type="transmembrane region" description="Helical" evidence="1">
    <location>
        <begin position="467"/>
        <end position="490"/>
    </location>
</feature>
<feature type="transmembrane region" description="Helical" evidence="1">
    <location>
        <begin position="104"/>
        <end position="121"/>
    </location>
</feature>
<keyword evidence="1" id="KW-0812">Transmembrane</keyword>
<organism evidence="2 3">
    <name type="scientific">Phytophthora pseudosyringae</name>
    <dbReference type="NCBI Taxonomy" id="221518"/>
    <lineage>
        <taxon>Eukaryota</taxon>
        <taxon>Sar</taxon>
        <taxon>Stramenopiles</taxon>
        <taxon>Oomycota</taxon>
        <taxon>Peronosporomycetes</taxon>
        <taxon>Peronosporales</taxon>
        <taxon>Peronosporaceae</taxon>
        <taxon>Phytophthora</taxon>
    </lineage>
</organism>